<sequence length="125" mass="13473">METVPVRYIVNDVTACVKFYTELLGFDIIMNPPNGFAMLSKGNLRLFLNEPGAGGAGQSMPDGVAPTPGGWNRLQLQTNNLEAVITRLKGKGANFRNELVSAKAGNQVLLLDPAGNLIELFEPKD</sequence>
<dbReference type="PROSITE" id="PS51819">
    <property type="entry name" value="VOC"/>
    <property type="match status" value="1"/>
</dbReference>
<protein>
    <submittedName>
        <fullName evidence="2">VOC family protein</fullName>
    </submittedName>
</protein>
<dbReference type="AlphaFoldDB" id="A0A364Y823"/>
<evidence type="ECO:0000313" key="2">
    <source>
        <dbReference type="EMBL" id="RAW02401.1"/>
    </source>
</evidence>
<gene>
    <name evidence="2" type="ORF">DQQ10_05640</name>
</gene>
<dbReference type="InterPro" id="IPR037523">
    <property type="entry name" value="VOC_core"/>
</dbReference>
<organism evidence="2 3">
    <name type="scientific">Pseudochryseolinea flava</name>
    <dbReference type="NCBI Taxonomy" id="2059302"/>
    <lineage>
        <taxon>Bacteria</taxon>
        <taxon>Pseudomonadati</taxon>
        <taxon>Bacteroidota</taxon>
        <taxon>Cytophagia</taxon>
        <taxon>Cytophagales</taxon>
        <taxon>Fulvivirgaceae</taxon>
        <taxon>Pseudochryseolinea</taxon>
    </lineage>
</organism>
<keyword evidence="3" id="KW-1185">Reference proteome</keyword>
<proteinExistence type="predicted"/>
<reference evidence="2 3" key="1">
    <citation type="submission" date="2018-06" db="EMBL/GenBank/DDBJ databases">
        <title>Chryseolinea flavus sp. nov., a member of the phylum Bacteroidetes isolated from soil.</title>
        <authorList>
            <person name="Li Y."/>
            <person name="Wang J."/>
        </authorList>
    </citation>
    <scope>NUCLEOTIDE SEQUENCE [LARGE SCALE GENOMIC DNA]</scope>
    <source>
        <strain evidence="2 3">SDU1-6</strain>
    </source>
</reference>
<dbReference type="OrthoDB" id="9796521at2"/>
<evidence type="ECO:0000313" key="3">
    <source>
        <dbReference type="Proteomes" id="UP000251889"/>
    </source>
</evidence>
<accession>A0A364Y823</accession>
<dbReference type="Pfam" id="PF00903">
    <property type="entry name" value="Glyoxalase"/>
    <property type="match status" value="1"/>
</dbReference>
<name>A0A364Y823_9BACT</name>
<dbReference type="Proteomes" id="UP000251889">
    <property type="component" value="Unassembled WGS sequence"/>
</dbReference>
<dbReference type="SUPFAM" id="SSF54593">
    <property type="entry name" value="Glyoxalase/Bleomycin resistance protein/Dihydroxybiphenyl dioxygenase"/>
    <property type="match status" value="1"/>
</dbReference>
<dbReference type="InterPro" id="IPR004360">
    <property type="entry name" value="Glyas_Fos-R_dOase_dom"/>
</dbReference>
<dbReference type="InterPro" id="IPR029068">
    <property type="entry name" value="Glyas_Bleomycin-R_OHBP_Dase"/>
</dbReference>
<feature type="domain" description="VOC" evidence="1">
    <location>
        <begin position="2"/>
        <end position="123"/>
    </location>
</feature>
<dbReference type="Gene3D" id="3.10.180.10">
    <property type="entry name" value="2,3-Dihydroxybiphenyl 1,2-Dioxygenase, domain 1"/>
    <property type="match status" value="1"/>
</dbReference>
<dbReference type="EMBL" id="QMFY01000002">
    <property type="protein sequence ID" value="RAW02401.1"/>
    <property type="molecule type" value="Genomic_DNA"/>
</dbReference>
<comment type="caution">
    <text evidence="2">The sequence shown here is derived from an EMBL/GenBank/DDBJ whole genome shotgun (WGS) entry which is preliminary data.</text>
</comment>
<evidence type="ECO:0000259" key="1">
    <source>
        <dbReference type="PROSITE" id="PS51819"/>
    </source>
</evidence>
<dbReference type="CDD" id="cd06587">
    <property type="entry name" value="VOC"/>
    <property type="match status" value="1"/>
</dbReference>